<dbReference type="Proteomes" id="UP000193834">
    <property type="component" value="Unassembled WGS sequence"/>
</dbReference>
<name>A0A1X7KQ42_9BACL</name>
<feature type="compositionally biased region" description="Polar residues" evidence="9">
    <location>
        <begin position="346"/>
        <end position="376"/>
    </location>
</feature>
<dbReference type="CDD" id="cd03247">
    <property type="entry name" value="ABCC_cytochrome_bd"/>
    <property type="match status" value="1"/>
</dbReference>
<dbReference type="InterPro" id="IPR003439">
    <property type="entry name" value="ABC_transporter-like_ATP-bd"/>
</dbReference>
<dbReference type="RefSeq" id="WP_085494767.1">
    <property type="nucleotide sequence ID" value="NZ_FXAZ01000003.1"/>
</dbReference>
<dbReference type="SMART" id="SM00382">
    <property type="entry name" value="AAA"/>
    <property type="match status" value="1"/>
</dbReference>
<keyword evidence="7 10" id="KW-1133">Transmembrane helix</keyword>
<protein>
    <submittedName>
        <fullName evidence="13">ATP-binding cassette, subfamily C, CydC</fullName>
    </submittedName>
</protein>
<dbReference type="InterPro" id="IPR003593">
    <property type="entry name" value="AAA+_ATPase"/>
</dbReference>
<feature type="transmembrane region" description="Helical" evidence="10">
    <location>
        <begin position="20"/>
        <end position="42"/>
    </location>
</feature>
<keyword evidence="4 10" id="KW-0812">Transmembrane</keyword>
<evidence type="ECO:0000256" key="5">
    <source>
        <dbReference type="ARBA" id="ARBA00022741"/>
    </source>
</evidence>
<dbReference type="GO" id="GO:0005524">
    <property type="term" value="F:ATP binding"/>
    <property type="evidence" value="ECO:0007669"/>
    <property type="project" value="UniProtKB-KW"/>
</dbReference>
<dbReference type="PANTHER" id="PTHR24221:SF653">
    <property type="entry name" value="TRANSPORT ATP-BINDING PROTEIN CYDC"/>
    <property type="match status" value="1"/>
</dbReference>
<dbReference type="PROSITE" id="PS00211">
    <property type="entry name" value="ABC_TRANSPORTER_1"/>
    <property type="match status" value="1"/>
</dbReference>
<keyword evidence="5" id="KW-0547">Nucleotide-binding</keyword>
<gene>
    <name evidence="13" type="ORF">SAMN06295960_2584</name>
</gene>
<dbReference type="InterPro" id="IPR011527">
    <property type="entry name" value="ABC1_TM_dom"/>
</dbReference>
<dbReference type="PANTHER" id="PTHR24221">
    <property type="entry name" value="ATP-BINDING CASSETTE SUB-FAMILY B"/>
    <property type="match status" value="1"/>
</dbReference>
<reference evidence="13 14" key="1">
    <citation type="submission" date="2017-04" db="EMBL/GenBank/DDBJ databases">
        <authorList>
            <person name="Afonso C.L."/>
            <person name="Miller P.J."/>
            <person name="Scott M.A."/>
            <person name="Spackman E."/>
            <person name="Goraichik I."/>
            <person name="Dimitrov K.M."/>
            <person name="Suarez D.L."/>
            <person name="Swayne D.E."/>
        </authorList>
    </citation>
    <scope>NUCLEOTIDE SEQUENCE [LARGE SCALE GENOMIC DNA]</scope>
    <source>
        <strain evidence="13 14">11</strain>
    </source>
</reference>
<dbReference type="InterPro" id="IPR027417">
    <property type="entry name" value="P-loop_NTPase"/>
</dbReference>
<keyword evidence="3" id="KW-1003">Cell membrane</keyword>
<evidence type="ECO:0000256" key="4">
    <source>
        <dbReference type="ARBA" id="ARBA00022692"/>
    </source>
</evidence>
<dbReference type="InterPro" id="IPR039421">
    <property type="entry name" value="Type_1_exporter"/>
</dbReference>
<evidence type="ECO:0000256" key="3">
    <source>
        <dbReference type="ARBA" id="ARBA00022475"/>
    </source>
</evidence>
<feature type="domain" description="ABC transporter" evidence="11">
    <location>
        <begin position="423"/>
        <end position="657"/>
    </location>
</feature>
<evidence type="ECO:0000313" key="14">
    <source>
        <dbReference type="Proteomes" id="UP000193834"/>
    </source>
</evidence>
<comment type="subcellular location">
    <subcellularLocation>
        <location evidence="1">Cell membrane</location>
        <topology evidence="1">Multi-pass membrane protein</topology>
    </subcellularLocation>
</comment>
<dbReference type="InterPro" id="IPR036640">
    <property type="entry name" value="ABC1_TM_sf"/>
</dbReference>
<dbReference type="GO" id="GO:0005886">
    <property type="term" value="C:plasma membrane"/>
    <property type="evidence" value="ECO:0007669"/>
    <property type="project" value="UniProtKB-SubCell"/>
</dbReference>
<evidence type="ECO:0000256" key="1">
    <source>
        <dbReference type="ARBA" id="ARBA00004651"/>
    </source>
</evidence>
<dbReference type="SUPFAM" id="SSF90123">
    <property type="entry name" value="ABC transporter transmembrane region"/>
    <property type="match status" value="1"/>
</dbReference>
<evidence type="ECO:0000259" key="12">
    <source>
        <dbReference type="PROSITE" id="PS50929"/>
    </source>
</evidence>
<dbReference type="Pfam" id="PF00664">
    <property type="entry name" value="ABC_membrane"/>
    <property type="match status" value="1"/>
</dbReference>
<evidence type="ECO:0000256" key="10">
    <source>
        <dbReference type="SAM" id="Phobius"/>
    </source>
</evidence>
<feature type="transmembrane region" description="Helical" evidence="10">
    <location>
        <begin position="54"/>
        <end position="72"/>
    </location>
</feature>
<proteinExistence type="predicted"/>
<feature type="transmembrane region" description="Helical" evidence="10">
    <location>
        <begin position="245"/>
        <end position="263"/>
    </location>
</feature>
<dbReference type="GO" id="GO:0016887">
    <property type="term" value="F:ATP hydrolysis activity"/>
    <property type="evidence" value="ECO:0007669"/>
    <property type="project" value="InterPro"/>
</dbReference>
<feature type="transmembrane region" description="Helical" evidence="10">
    <location>
        <begin position="275"/>
        <end position="294"/>
    </location>
</feature>
<sequence length="662" mass="73804">MKREQWFKPYIRAYYGRFALTVLLGVLTVCMAGALMFTSGMLISKSALRPENILMVYVPTVLVRTFGIGRAVSHYVERLIGHDAILRVLSDMRVRLYRVLEPQALFLRSRYRTGDILGTLADDIEYLQNVYMRTVFPSIIALVTYGAIIAALGYFDGVFAALMGLYMFVLIAVLPVVSLLITRVKHRQMKQQRNGLYQRLTDAVLGLSDWMISGRSGAFVESYEEDEARVAAIERSINTFSRWRMFTAQLVVGLMVVSMIYWAGGQYAEGRLPVYLIAAFVLVVIPMMDAFLPISEAIEKIPQYQDSVSRLVRMEHDAPASLRLGGSKQAKQGLTRDRASALGVHSTDQTGNRSPQVSDRSAQGSDYSVQGPQSHTGALVRTESAQAASSGPSYSLTEQGRMTVRFSEKDGVSTAEEAYTYPISLEQVSFSYEGEASKSVDTLTLQVEAGKKVAIIGRSGAGKSTLLKLIQGAVVPSEGRVLVQGQEADSYGDDISHVIGVLNQSPHLFDTTVSNNIRLGRLEATDEEIREACEQVKLGQLMDALPQGLNTPMHEAGQRFSGGERQRVALARILLQHTPIVIMDEPTVGLDPITERELLRTVFDVMREKTLIWITHHLACVEQMDEIIFMDQGRIVMRGTHAELMEREPRYRRLYELDRPNI</sequence>
<dbReference type="PROSITE" id="PS50929">
    <property type="entry name" value="ABC_TM1F"/>
    <property type="match status" value="1"/>
</dbReference>
<dbReference type="SUPFAM" id="SSF52540">
    <property type="entry name" value="P-loop containing nucleoside triphosphate hydrolases"/>
    <property type="match status" value="1"/>
</dbReference>
<dbReference type="EMBL" id="FXAZ01000003">
    <property type="protein sequence ID" value="SMG43653.1"/>
    <property type="molecule type" value="Genomic_DNA"/>
</dbReference>
<feature type="domain" description="ABC transmembrane type-1" evidence="12">
    <location>
        <begin position="19"/>
        <end position="303"/>
    </location>
</feature>
<dbReference type="OrthoDB" id="9802264at2"/>
<dbReference type="PROSITE" id="PS50893">
    <property type="entry name" value="ABC_TRANSPORTER_2"/>
    <property type="match status" value="1"/>
</dbReference>
<dbReference type="STRING" id="1852522.SAMN06295960_2584"/>
<evidence type="ECO:0000259" key="11">
    <source>
        <dbReference type="PROSITE" id="PS50893"/>
    </source>
</evidence>
<keyword evidence="6 13" id="KW-0067">ATP-binding</keyword>
<dbReference type="FunFam" id="3.40.50.300:FF:000221">
    <property type="entry name" value="Multidrug ABC transporter ATP-binding protein"/>
    <property type="match status" value="1"/>
</dbReference>
<evidence type="ECO:0000256" key="8">
    <source>
        <dbReference type="ARBA" id="ARBA00023136"/>
    </source>
</evidence>
<accession>A0A1X7KQ42</accession>
<dbReference type="Gene3D" id="1.20.1560.10">
    <property type="entry name" value="ABC transporter type 1, transmembrane domain"/>
    <property type="match status" value="1"/>
</dbReference>
<evidence type="ECO:0000256" key="2">
    <source>
        <dbReference type="ARBA" id="ARBA00022448"/>
    </source>
</evidence>
<evidence type="ECO:0000313" key="13">
    <source>
        <dbReference type="EMBL" id="SMG43653.1"/>
    </source>
</evidence>
<evidence type="ECO:0000256" key="9">
    <source>
        <dbReference type="SAM" id="MobiDB-lite"/>
    </source>
</evidence>
<feature type="compositionally biased region" description="Polar residues" evidence="9">
    <location>
        <begin position="383"/>
        <end position="400"/>
    </location>
</feature>
<dbReference type="AlphaFoldDB" id="A0A1X7KQ42"/>
<dbReference type="GO" id="GO:0140359">
    <property type="term" value="F:ABC-type transporter activity"/>
    <property type="evidence" value="ECO:0007669"/>
    <property type="project" value="InterPro"/>
</dbReference>
<evidence type="ECO:0000256" key="6">
    <source>
        <dbReference type="ARBA" id="ARBA00022840"/>
    </source>
</evidence>
<evidence type="ECO:0000256" key="7">
    <source>
        <dbReference type="ARBA" id="ARBA00022989"/>
    </source>
</evidence>
<keyword evidence="2" id="KW-0813">Transport</keyword>
<keyword evidence="14" id="KW-1185">Reference proteome</keyword>
<organism evidence="13 14">
    <name type="scientific">Paenibacillus aquistagni</name>
    <dbReference type="NCBI Taxonomy" id="1852522"/>
    <lineage>
        <taxon>Bacteria</taxon>
        <taxon>Bacillati</taxon>
        <taxon>Bacillota</taxon>
        <taxon>Bacilli</taxon>
        <taxon>Bacillales</taxon>
        <taxon>Paenibacillaceae</taxon>
        <taxon>Paenibacillus</taxon>
    </lineage>
</organism>
<dbReference type="GO" id="GO:0034040">
    <property type="term" value="F:ATPase-coupled lipid transmembrane transporter activity"/>
    <property type="evidence" value="ECO:0007669"/>
    <property type="project" value="TreeGrafter"/>
</dbReference>
<dbReference type="InterPro" id="IPR017871">
    <property type="entry name" value="ABC_transporter-like_CS"/>
</dbReference>
<keyword evidence="8 10" id="KW-0472">Membrane</keyword>
<feature type="transmembrane region" description="Helical" evidence="10">
    <location>
        <begin position="135"/>
        <end position="155"/>
    </location>
</feature>
<feature type="region of interest" description="Disordered" evidence="9">
    <location>
        <begin position="322"/>
        <end position="401"/>
    </location>
</feature>
<feature type="transmembrane region" description="Helical" evidence="10">
    <location>
        <begin position="161"/>
        <end position="181"/>
    </location>
</feature>
<dbReference type="Pfam" id="PF00005">
    <property type="entry name" value="ABC_tran"/>
    <property type="match status" value="1"/>
</dbReference>
<dbReference type="Gene3D" id="3.40.50.300">
    <property type="entry name" value="P-loop containing nucleotide triphosphate hydrolases"/>
    <property type="match status" value="1"/>
</dbReference>